<dbReference type="OrthoDB" id="955894at2"/>
<gene>
    <name evidence="2" type="ORF">CWM47_08190</name>
</gene>
<sequence>MMLYLTSIDHKSQDREFFCQLDTLEVAFDFLSDIVAKGSTLSQAYILDDGQRTDLPIAVFDGEPFLAAMQELEKDWQSLLTVPATLSLANGDELILLIQQRVKQFEKKIANYQKMIDRLEHLLQRTQKNFSSGPLKSRVISQYESMISRNRVWLIKAEISHKVILIRLTQLSG</sequence>
<protein>
    <submittedName>
        <fullName evidence="2">Uncharacterized protein</fullName>
    </submittedName>
</protein>
<organism evidence="2 3">
    <name type="scientific">Spirosoma pollinicola</name>
    <dbReference type="NCBI Taxonomy" id="2057025"/>
    <lineage>
        <taxon>Bacteria</taxon>
        <taxon>Pseudomonadati</taxon>
        <taxon>Bacteroidota</taxon>
        <taxon>Cytophagia</taxon>
        <taxon>Cytophagales</taxon>
        <taxon>Cytophagaceae</taxon>
        <taxon>Spirosoma</taxon>
    </lineage>
</organism>
<dbReference type="KEGG" id="spir:CWM47_08190"/>
<accession>A0A2K8YW02</accession>
<dbReference type="RefSeq" id="WP_100987522.1">
    <property type="nucleotide sequence ID" value="NZ_CP025096.1"/>
</dbReference>
<dbReference type="EMBL" id="CP025096">
    <property type="protein sequence ID" value="AUD01801.1"/>
    <property type="molecule type" value="Genomic_DNA"/>
</dbReference>
<feature type="coiled-coil region" evidence="1">
    <location>
        <begin position="95"/>
        <end position="129"/>
    </location>
</feature>
<proteinExistence type="predicted"/>
<dbReference type="Proteomes" id="UP000232883">
    <property type="component" value="Chromosome"/>
</dbReference>
<name>A0A2K8YW02_9BACT</name>
<evidence type="ECO:0000313" key="2">
    <source>
        <dbReference type="EMBL" id="AUD01801.1"/>
    </source>
</evidence>
<keyword evidence="1" id="KW-0175">Coiled coil</keyword>
<keyword evidence="3" id="KW-1185">Reference proteome</keyword>
<dbReference type="AlphaFoldDB" id="A0A2K8YW02"/>
<evidence type="ECO:0000313" key="3">
    <source>
        <dbReference type="Proteomes" id="UP000232883"/>
    </source>
</evidence>
<reference evidence="2 3" key="1">
    <citation type="submission" date="2017-11" db="EMBL/GenBank/DDBJ databases">
        <title>Taxonomic description and genome sequences of Spirosoma HA7 sp. nov., isolated from pollen microhabitat of Corylus avellana.</title>
        <authorList>
            <person name="Ambika Manirajan B."/>
            <person name="Suarez C."/>
            <person name="Ratering S."/>
            <person name="Geissler-Plaum R."/>
            <person name="Cardinale M."/>
            <person name="Sylvia S."/>
        </authorList>
    </citation>
    <scope>NUCLEOTIDE SEQUENCE [LARGE SCALE GENOMIC DNA]</scope>
    <source>
        <strain evidence="2 3">HA7</strain>
    </source>
</reference>
<evidence type="ECO:0000256" key="1">
    <source>
        <dbReference type="SAM" id="Coils"/>
    </source>
</evidence>